<evidence type="ECO:0000313" key="1">
    <source>
        <dbReference type="EMBL" id="RAK63005.1"/>
    </source>
</evidence>
<organism evidence="1 2">
    <name type="scientific">Phenylobacterium kunshanense</name>
    <dbReference type="NCBI Taxonomy" id="1445034"/>
    <lineage>
        <taxon>Bacteria</taxon>
        <taxon>Pseudomonadati</taxon>
        <taxon>Pseudomonadota</taxon>
        <taxon>Alphaproteobacteria</taxon>
        <taxon>Caulobacterales</taxon>
        <taxon>Caulobacteraceae</taxon>
        <taxon>Phenylobacterium</taxon>
    </lineage>
</organism>
<protein>
    <submittedName>
        <fullName evidence="1">Uncharacterized protein</fullName>
    </submittedName>
</protein>
<dbReference type="RefSeq" id="WP_111277314.1">
    <property type="nucleotide sequence ID" value="NZ_QFYS01000009.1"/>
</dbReference>
<comment type="caution">
    <text evidence="1">The sequence shown here is derived from an EMBL/GenBank/DDBJ whole genome shotgun (WGS) entry which is preliminary data.</text>
</comment>
<name>A0A328B8L6_9CAUL</name>
<dbReference type="AlphaFoldDB" id="A0A328B8L6"/>
<keyword evidence="2" id="KW-1185">Reference proteome</keyword>
<dbReference type="OrthoDB" id="8367463at2"/>
<dbReference type="Proteomes" id="UP000249524">
    <property type="component" value="Unassembled WGS sequence"/>
</dbReference>
<evidence type="ECO:0000313" key="2">
    <source>
        <dbReference type="Proteomes" id="UP000249524"/>
    </source>
</evidence>
<accession>A0A328B8L6</accession>
<dbReference type="EMBL" id="QFYS01000009">
    <property type="protein sequence ID" value="RAK63005.1"/>
    <property type="molecule type" value="Genomic_DNA"/>
</dbReference>
<reference evidence="1 2" key="1">
    <citation type="submission" date="2018-05" db="EMBL/GenBank/DDBJ databases">
        <authorList>
            <person name="Lanie J.A."/>
            <person name="Ng W.-L."/>
            <person name="Kazmierczak K.M."/>
            <person name="Andrzejewski T.M."/>
            <person name="Davidsen T.M."/>
            <person name="Wayne K.J."/>
            <person name="Tettelin H."/>
            <person name="Glass J.I."/>
            <person name="Rusch D."/>
            <person name="Podicherti R."/>
            <person name="Tsui H.-C.T."/>
            <person name="Winkler M.E."/>
        </authorList>
    </citation>
    <scope>NUCLEOTIDE SEQUENCE [LARGE SCALE GENOMIC DNA]</scope>
    <source>
        <strain evidence="1 2">BUT-10</strain>
    </source>
</reference>
<proteinExistence type="predicted"/>
<gene>
    <name evidence="1" type="ORF">DJ019_17160</name>
</gene>
<sequence length="121" mass="13379">MTGGTWRRCAPWLDAALAHAGRTHALSDVWELVAAGQAQFWPGERAAMVTLVEDDPGERRLLIWLAGGDLQELVDRLRPAAERWARGQGCRRVLVIGRPGWERALASEGYAPLARIIAKEL</sequence>